<sequence length="39" mass="4520">DSLSSFLYINFNVIFSPARCVPCCPRLQQRLFKSSCCYL</sequence>
<reference evidence="1" key="1">
    <citation type="submission" date="2020-02" db="EMBL/GenBank/DDBJ databases">
        <authorList>
            <person name="Meier V. D."/>
        </authorList>
    </citation>
    <scope>NUCLEOTIDE SEQUENCE</scope>
    <source>
        <strain evidence="1">AVDCRST_MAG92</strain>
    </source>
</reference>
<feature type="non-terminal residue" evidence="1">
    <location>
        <position position="39"/>
    </location>
</feature>
<feature type="non-terminal residue" evidence="1">
    <location>
        <position position="1"/>
    </location>
</feature>
<proteinExistence type="predicted"/>
<dbReference type="AlphaFoldDB" id="A0A6J4JXY2"/>
<organism evidence="1">
    <name type="scientific">uncultured Coleofasciculus sp</name>
    <dbReference type="NCBI Taxonomy" id="1267456"/>
    <lineage>
        <taxon>Bacteria</taxon>
        <taxon>Bacillati</taxon>
        <taxon>Cyanobacteriota</taxon>
        <taxon>Cyanophyceae</taxon>
        <taxon>Coleofasciculales</taxon>
        <taxon>Coleofasciculaceae</taxon>
        <taxon>Coleofasciculus</taxon>
        <taxon>environmental samples</taxon>
    </lineage>
</organism>
<name>A0A6J4JXY2_9CYAN</name>
<accession>A0A6J4JXY2</accession>
<protein>
    <submittedName>
        <fullName evidence="1">Uncharacterized protein</fullName>
    </submittedName>
</protein>
<gene>
    <name evidence="1" type="ORF">AVDCRST_MAG92-4320</name>
</gene>
<evidence type="ECO:0000313" key="1">
    <source>
        <dbReference type="EMBL" id="CAA9290507.1"/>
    </source>
</evidence>
<dbReference type="EMBL" id="CADCTM010000748">
    <property type="protein sequence ID" value="CAA9290507.1"/>
    <property type="molecule type" value="Genomic_DNA"/>
</dbReference>